<gene>
    <name evidence="2" type="ORF">SKAU_G00229130</name>
</gene>
<sequence length="104" mass="11322">MKRPCSPAGMTDTLQKQRPPHDPARVSFPVRKSAAASRRGEPERAPASSWQPSARTQIEFMHPTNVSPRVEWGGDNTAAYPRVSGVGEERGPIVLRALELYGGA</sequence>
<dbReference type="Proteomes" id="UP001152622">
    <property type="component" value="Chromosome 8"/>
</dbReference>
<keyword evidence="3" id="KW-1185">Reference proteome</keyword>
<accession>A0A9Q1F583</accession>
<protein>
    <submittedName>
        <fullName evidence="2">Uncharacterized protein</fullName>
    </submittedName>
</protein>
<dbReference type="AlphaFoldDB" id="A0A9Q1F583"/>
<organism evidence="2 3">
    <name type="scientific">Synaphobranchus kaupii</name>
    <name type="common">Kaup's arrowtooth eel</name>
    <dbReference type="NCBI Taxonomy" id="118154"/>
    <lineage>
        <taxon>Eukaryota</taxon>
        <taxon>Metazoa</taxon>
        <taxon>Chordata</taxon>
        <taxon>Craniata</taxon>
        <taxon>Vertebrata</taxon>
        <taxon>Euteleostomi</taxon>
        <taxon>Actinopterygii</taxon>
        <taxon>Neopterygii</taxon>
        <taxon>Teleostei</taxon>
        <taxon>Anguilliformes</taxon>
        <taxon>Synaphobranchidae</taxon>
        <taxon>Synaphobranchus</taxon>
    </lineage>
</organism>
<dbReference type="EMBL" id="JAINUF010000008">
    <property type="protein sequence ID" value="KAJ8351437.1"/>
    <property type="molecule type" value="Genomic_DNA"/>
</dbReference>
<evidence type="ECO:0000256" key="1">
    <source>
        <dbReference type="SAM" id="MobiDB-lite"/>
    </source>
</evidence>
<feature type="region of interest" description="Disordered" evidence="1">
    <location>
        <begin position="1"/>
        <end position="55"/>
    </location>
</feature>
<evidence type="ECO:0000313" key="3">
    <source>
        <dbReference type="Proteomes" id="UP001152622"/>
    </source>
</evidence>
<evidence type="ECO:0000313" key="2">
    <source>
        <dbReference type="EMBL" id="KAJ8351437.1"/>
    </source>
</evidence>
<name>A0A9Q1F583_SYNKA</name>
<proteinExistence type="predicted"/>
<comment type="caution">
    <text evidence="2">The sequence shown here is derived from an EMBL/GenBank/DDBJ whole genome shotgun (WGS) entry which is preliminary data.</text>
</comment>
<reference evidence="2" key="1">
    <citation type="journal article" date="2023" name="Science">
        <title>Genome structures resolve the early diversification of teleost fishes.</title>
        <authorList>
            <person name="Parey E."/>
            <person name="Louis A."/>
            <person name="Montfort J."/>
            <person name="Bouchez O."/>
            <person name="Roques C."/>
            <person name="Iampietro C."/>
            <person name="Lluch J."/>
            <person name="Castinel A."/>
            <person name="Donnadieu C."/>
            <person name="Desvignes T."/>
            <person name="Floi Bucao C."/>
            <person name="Jouanno E."/>
            <person name="Wen M."/>
            <person name="Mejri S."/>
            <person name="Dirks R."/>
            <person name="Jansen H."/>
            <person name="Henkel C."/>
            <person name="Chen W.J."/>
            <person name="Zahm M."/>
            <person name="Cabau C."/>
            <person name="Klopp C."/>
            <person name="Thompson A.W."/>
            <person name="Robinson-Rechavi M."/>
            <person name="Braasch I."/>
            <person name="Lecointre G."/>
            <person name="Bobe J."/>
            <person name="Postlethwait J.H."/>
            <person name="Berthelot C."/>
            <person name="Roest Crollius H."/>
            <person name="Guiguen Y."/>
        </authorList>
    </citation>
    <scope>NUCLEOTIDE SEQUENCE</scope>
    <source>
        <strain evidence="2">WJC10195</strain>
    </source>
</reference>